<dbReference type="OrthoDB" id="9771505at2"/>
<dbReference type="NCBIfam" id="TIGR00180">
    <property type="entry name" value="parB_part"/>
    <property type="match status" value="1"/>
</dbReference>
<dbReference type="AlphaFoldDB" id="A0A1M6YZL0"/>
<sequence length="300" mass="34975">MSEICYSDLEQKNDYSAKIMYLDVDEISDFPDHPYHVIEDENLMELSESIKKYGVMVPLIVRLVDNKYQMVAGHRRKAASILAEQYKVPCIIKELSDEDAIITMVDSNIQRENILPSEKAFAYKMRMDAIKRKGGRPRKNNVVPLAHNFQKKTSRQLIGEQVGESQDQVRRYIRLTYLIKPLLDMVDMKKIALRPAVELSYLSSESQEILLEVMAEFDCTPSHAQAIQLRKLEEEQTICLFTIEKILSEQKGNQKEQLKVPVEKIQKYFSPGTSQKTMKKTIMEALEMYYRLKVQERRKK</sequence>
<accession>A0A1M6YZL0</accession>
<dbReference type="Gene3D" id="3.90.1530.30">
    <property type="match status" value="1"/>
</dbReference>
<name>A0A1M6YZL0_9FIRM</name>
<dbReference type="GO" id="GO:0003677">
    <property type="term" value="F:DNA binding"/>
    <property type="evidence" value="ECO:0007669"/>
    <property type="project" value="InterPro"/>
</dbReference>
<dbReference type="RefSeq" id="WP_072853287.1">
    <property type="nucleotide sequence ID" value="NZ_FRAH01000082.1"/>
</dbReference>
<evidence type="ECO:0000259" key="2">
    <source>
        <dbReference type="SMART" id="SM00470"/>
    </source>
</evidence>
<feature type="domain" description="ParB-like N-terminal" evidence="2">
    <location>
        <begin position="20"/>
        <end position="109"/>
    </location>
</feature>
<gene>
    <name evidence="3" type="ORF">SAMN02745138_03115</name>
</gene>
<dbReference type="EMBL" id="FRAH01000082">
    <property type="protein sequence ID" value="SHL23731.1"/>
    <property type="molecule type" value="Genomic_DNA"/>
</dbReference>
<dbReference type="SUPFAM" id="SSF110849">
    <property type="entry name" value="ParB/Sulfiredoxin"/>
    <property type="match status" value="1"/>
</dbReference>
<dbReference type="SUPFAM" id="SSF109709">
    <property type="entry name" value="KorB DNA-binding domain-like"/>
    <property type="match status" value="1"/>
</dbReference>
<dbReference type="Pfam" id="PF02195">
    <property type="entry name" value="ParB_N"/>
    <property type="match status" value="1"/>
</dbReference>
<evidence type="ECO:0000313" key="4">
    <source>
        <dbReference type="Proteomes" id="UP000183975"/>
    </source>
</evidence>
<evidence type="ECO:0000313" key="3">
    <source>
        <dbReference type="EMBL" id="SHL23731.1"/>
    </source>
</evidence>
<proteinExistence type="inferred from homology"/>
<reference evidence="3 4" key="1">
    <citation type="submission" date="2016-11" db="EMBL/GenBank/DDBJ databases">
        <authorList>
            <person name="Jaros S."/>
            <person name="Januszkiewicz K."/>
            <person name="Wedrychowicz H."/>
        </authorList>
    </citation>
    <scope>NUCLEOTIDE SEQUENCE [LARGE SCALE GENOMIC DNA]</scope>
    <source>
        <strain evidence="3 4">DSM 14214</strain>
    </source>
</reference>
<dbReference type="InterPro" id="IPR003115">
    <property type="entry name" value="ParB_N"/>
</dbReference>
<dbReference type="GO" id="GO:0005694">
    <property type="term" value="C:chromosome"/>
    <property type="evidence" value="ECO:0007669"/>
    <property type="project" value="TreeGrafter"/>
</dbReference>
<dbReference type="InterPro" id="IPR050336">
    <property type="entry name" value="Chromosome_partition/occlusion"/>
</dbReference>
<dbReference type="CDD" id="cd16407">
    <property type="entry name" value="ParB_N_like"/>
    <property type="match status" value="1"/>
</dbReference>
<dbReference type="GO" id="GO:0007059">
    <property type="term" value="P:chromosome segregation"/>
    <property type="evidence" value="ECO:0007669"/>
    <property type="project" value="TreeGrafter"/>
</dbReference>
<protein>
    <submittedName>
        <fullName evidence="3">Chromosome partitioning protein, ParB family</fullName>
    </submittedName>
</protein>
<dbReference type="InterPro" id="IPR004437">
    <property type="entry name" value="ParB/RepB/Spo0J"/>
</dbReference>
<organism evidence="3 4">
    <name type="scientific">Anaerotignum lactatifermentans DSM 14214</name>
    <dbReference type="NCBI Taxonomy" id="1121323"/>
    <lineage>
        <taxon>Bacteria</taxon>
        <taxon>Bacillati</taxon>
        <taxon>Bacillota</taxon>
        <taxon>Clostridia</taxon>
        <taxon>Lachnospirales</taxon>
        <taxon>Anaerotignaceae</taxon>
        <taxon>Anaerotignum</taxon>
    </lineage>
</organism>
<dbReference type="SMART" id="SM00470">
    <property type="entry name" value="ParB"/>
    <property type="match status" value="1"/>
</dbReference>
<dbReference type="PANTHER" id="PTHR33375">
    <property type="entry name" value="CHROMOSOME-PARTITIONING PROTEIN PARB-RELATED"/>
    <property type="match status" value="1"/>
</dbReference>
<keyword evidence="4" id="KW-1185">Reference proteome</keyword>
<dbReference type="Proteomes" id="UP000183975">
    <property type="component" value="Unassembled WGS sequence"/>
</dbReference>
<dbReference type="PANTHER" id="PTHR33375:SF1">
    <property type="entry name" value="CHROMOSOME-PARTITIONING PROTEIN PARB-RELATED"/>
    <property type="match status" value="1"/>
</dbReference>
<comment type="similarity">
    <text evidence="1">Belongs to the ParB family.</text>
</comment>
<evidence type="ECO:0000256" key="1">
    <source>
        <dbReference type="ARBA" id="ARBA00006295"/>
    </source>
</evidence>
<dbReference type="InterPro" id="IPR036086">
    <property type="entry name" value="ParB/Sulfiredoxin_sf"/>
</dbReference>
<dbReference type="Gene3D" id="1.10.10.2830">
    <property type="match status" value="1"/>
</dbReference>